<dbReference type="Pfam" id="PF04072">
    <property type="entry name" value="LCM"/>
    <property type="match status" value="1"/>
</dbReference>
<keyword evidence="2" id="KW-0808">Transferase</keyword>
<dbReference type="PANTHER" id="PTHR43619">
    <property type="entry name" value="S-ADENOSYL-L-METHIONINE-DEPENDENT METHYLTRANSFERASE YKTD-RELATED"/>
    <property type="match status" value="1"/>
</dbReference>
<evidence type="ECO:0000256" key="2">
    <source>
        <dbReference type="ARBA" id="ARBA00022679"/>
    </source>
</evidence>
<dbReference type="PANTHER" id="PTHR43619:SF2">
    <property type="entry name" value="S-ADENOSYL-L-METHIONINE-DEPENDENT METHYLTRANSFERASES SUPERFAMILY PROTEIN"/>
    <property type="match status" value="1"/>
</dbReference>
<feature type="compositionally biased region" description="Polar residues" evidence="3">
    <location>
        <begin position="1"/>
        <end position="13"/>
    </location>
</feature>
<sequence length="363" mass="40675">MSGYTSISDTSTPDSRRGSRSTEISRASDHSLSSTSRRASTRPLEKVTLHEVEQTLLITLFWRTLDARSPSPVLGDRRAQRTLDRLEDLSLEAMYGTDERWVRYVAGRAARIDAWTEDFLAAWPGERVTVLHLACGLDSRDLRVRRDPELVRWVDVDRPLVTNLRERVMSGDDEDDDDEGKGEDGEGIKGEGEDGGKRGSVSGSGGSLRPVGDYSLRTLNVTEGRWWSDIPADRPTLVVAEGLFPYLSPAEAEAVIKGLLDYFGRGQLVFDTVGSLAVTHTKRANLLKPSGSKFRWGVDDAKKDVLPFHEKLRLRDEVRWYEFMGVQDISRENAPPWFGPKSMALAQLTSAFKDNGQILRFDF</sequence>
<evidence type="ECO:0000313" key="5">
    <source>
        <dbReference type="Proteomes" id="UP001583177"/>
    </source>
</evidence>
<comment type="caution">
    <text evidence="4">The sequence shown here is derived from an EMBL/GenBank/DDBJ whole genome shotgun (WGS) entry which is preliminary data.</text>
</comment>
<evidence type="ECO:0000256" key="3">
    <source>
        <dbReference type="SAM" id="MobiDB-lite"/>
    </source>
</evidence>
<feature type="compositionally biased region" description="Low complexity" evidence="3">
    <location>
        <begin position="30"/>
        <end position="40"/>
    </location>
</feature>
<name>A0ABR3WIC5_9PEZI</name>
<feature type="region of interest" description="Disordered" evidence="3">
    <location>
        <begin position="1"/>
        <end position="40"/>
    </location>
</feature>
<evidence type="ECO:0000313" key="4">
    <source>
        <dbReference type="EMBL" id="KAL1862728.1"/>
    </source>
</evidence>
<dbReference type="Gene3D" id="3.40.50.150">
    <property type="entry name" value="Vaccinia Virus protein VP39"/>
    <property type="match status" value="1"/>
</dbReference>
<proteinExistence type="predicted"/>
<keyword evidence="5" id="KW-1185">Reference proteome</keyword>
<gene>
    <name evidence="4" type="ORF">Daus18300_008372</name>
</gene>
<dbReference type="InterPro" id="IPR007213">
    <property type="entry name" value="Ppm1/Ppm2/Tcmp"/>
</dbReference>
<organism evidence="4 5">
    <name type="scientific">Diaporthe australafricana</name>
    <dbReference type="NCBI Taxonomy" id="127596"/>
    <lineage>
        <taxon>Eukaryota</taxon>
        <taxon>Fungi</taxon>
        <taxon>Dikarya</taxon>
        <taxon>Ascomycota</taxon>
        <taxon>Pezizomycotina</taxon>
        <taxon>Sordariomycetes</taxon>
        <taxon>Sordariomycetidae</taxon>
        <taxon>Diaporthales</taxon>
        <taxon>Diaporthaceae</taxon>
        <taxon>Diaporthe</taxon>
    </lineage>
</organism>
<feature type="compositionally biased region" description="Basic and acidic residues" evidence="3">
    <location>
        <begin position="182"/>
        <end position="197"/>
    </location>
</feature>
<dbReference type="Proteomes" id="UP001583177">
    <property type="component" value="Unassembled WGS sequence"/>
</dbReference>
<dbReference type="SUPFAM" id="SSF53335">
    <property type="entry name" value="S-adenosyl-L-methionine-dependent methyltransferases"/>
    <property type="match status" value="1"/>
</dbReference>
<accession>A0ABR3WIC5</accession>
<dbReference type="InterPro" id="IPR029063">
    <property type="entry name" value="SAM-dependent_MTases_sf"/>
</dbReference>
<feature type="compositionally biased region" description="Acidic residues" evidence="3">
    <location>
        <begin position="171"/>
        <end position="181"/>
    </location>
</feature>
<dbReference type="EMBL" id="JAWRVE010000078">
    <property type="protein sequence ID" value="KAL1862728.1"/>
    <property type="molecule type" value="Genomic_DNA"/>
</dbReference>
<evidence type="ECO:0000256" key="1">
    <source>
        <dbReference type="ARBA" id="ARBA00022603"/>
    </source>
</evidence>
<feature type="region of interest" description="Disordered" evidence="3">
    <location>
        <begin position="165"/>
        <end position="206"/>
    </location>
</feature>
<keyword evidence="1" id="KW-0489">Methyltransferase</keyword>
<protein>
    <submittedName>
        <fullName evidence="4">Uncharacterized protein</fullName>
    </submittedName>
</protein>
<reference evidence="4 5" key="1">
    <citation type="journal article" date="2024" name="IMA Fungus">
        <title>IMA Genome - F19 : A genome assembly and annotation guide to empower mycologists, including annotated draft genome sequences of Ceratocystis pirilliformis, Diaporthe australafricana, Fusarium ophioides, Paecilomyces lecythidis, and Sporothrix stenoceras.</title>
        <authorList>
            <person name="Aylward J."/>
            <person name="Wilson A.M."/>
            <person name="Visagie C.M."/>
            <person name="Spraker J."/>
            <person name="Barnes I."/>
            <person name="Buitendag C."/>
            <person name="Ceriani C."/>
            <person name="Del Mar Angel L."/>
            <person name="du Plessis D."/>
            <person name="Fuchs T."/>
            <person name="Gasser K."/>
            <person name="Kramer D."/>
            <person name="Li W."/>
            <person name="Munsamy K."/>
            <person name="Piso A."/>
            <person name="Price J.L."/>
            <person name="Sonnekus B."/>
            <person name="Thomas C."/>
            <person name="van der Nest A."/>
            <person name="van Dijk A."/>
            <person name="van Heerden A."/>
            <person name="van Vuuren N."/>
            <person name="Yilmaz N."/>
            <person name="Duong T.A."/>
            <person name="van der Merwe N.A."/>
            <person name="Wingfield M.J."/>
            <person name="Wingfield B.D."/>
        </authorList>
    </citation>
    <scope>NUCLEOTIDE SEQUENCE [LARGE SCALE GENOMIC DNA]</scope>
    <source>
        <strain evidence="4 5">CMW 18300</strain>
    </source>
</reference>